<dbReference type="EMBL" id="DSAY01000007">
    <property type="protein sequence ID" value="HDP14239.1"/>
    <property type="molecule type" value="Genomic_DNA"/>
</dbReference>
<sequence>MKIDTAGTAREYVAFILTGNGRQDIKILEAICEKYDHERVLAYPKLPAIGGKTGLAVIDSAVGIFEHIHGEIVVLLLIDKEHVKDIDTFEKELLVHGFRVLEKKPCSSGYCVMFIVSRGLKQGLIILAIQGKDKNLEENLSDLIYLRFREKVEPEKQALRKWLRKRGRTSRKKLIREINIETIEKAFPALTDALKFLVQRTRE</sequence>
<protein>
    <submittedName>
        <fullName evidence="1">Uncharacterized protein</fullName>
    </submittedName>
</protein>
<organism evidence="1">
    <name type="scientific">Thermofilum adornatum</name>
    <dbReference type="NCBI Taxonomy" id="1365176"/>
    <lineage>
        <taxon>Archaea</taxon>
        <taxon>Thermoproteota</taxon>
        <taxon>Thermoprotei</taxon>
        <taxon>Thermofilales</taxon>
        <taxon>Thermofilaceae</taxon>
        <taxon>Thermofilum</taxon>
    </lineage>
</organism>
<dbReference type="AlphaFoldDB" id="A0A7C1CC13"/>
<gene>
    <name evidence="1" type="ORF">ENN26_00485</name>
</gene>
<accession>A0A7C1CC13</accession>
<comment type="caution">
    <text evidence="1">The sequence shown here is derived from an EMBL/GenBank/DDBJ whole genome shotgun (WGS) entry which is preliminary data.</text>
</comment>
<name>A0A7C1CC13_9CREN</name>
<proteinExistence type="predicted"/>
<reference evidence="1" key="1">
    <citation type="journal article" date="2020" name="mSystems">
        <title>Genome- and Community-Level Interaction Insights into Carbon Utilization and Element Cycling Functions of Hydrothermarchaeota in Hydrothermal Sediment.</title>
        <authorList>
            <person name="Zhou Z."/>
            <person name="Liu Y."/>
            <person name="Xu W."/>
            <person name="Pan J."/>
            <person name="Luo Z.H."/>
            <person name="Li M."/>
        </authorList>
    </citation>
    <scope>NUCLEOTIDE SEQUENCE [LARGE SCALE GENOMIC DNA]</scope>
    <source>
        <strain evidence="1">SpSt-116</strain>
    </source>
</reference>
<evidence type="ECO:0000313" key="1">
    <source>
        <dbReference type="EMBL" id="HDP14239.1"/>
    </source>
</evidence>